<proteinExistence type="predicted"/>
<feature type="region of interest" description="Disordered" evidence="1">
    <location>
        <begin position="222"/>
        <end position="246"/>
    </location>
</feature>
<dbReference type="EMBL" id="FOYL01000017">
    <property type="protein sequence ID" value="SFR29079.1"/>
    <property type="molecule type" value="Genomic_DNA"/>
</dbReference>
<evidence type="ECO:0000313" key="2">
    <source>
        <dbReference type="EMBL" id="SFR29079.1"/>
    </source>
</evidence>
<feature type="region of interest" description="Disordered" evidence="1">
    <location>
        <begin position="1"/>
        <end position="22"/>
    </location>
</feature>
<name>A0A1I6FGL2_9PSEU</name>
<evidence type="ECO:0000313" key="3">
    <source>
        <dbReference type="Proteomes" id="UP000198583"/>
    </source>
</evidence>
<organism evidence="2 3">
    <name type="scientific">Lentzea waywayandensis</name>
    <dbReference type="NCBI Taxonomy" id="84724"/>
    <lineage>
        <taxon>Bacteria</taxon>
        <taxon>Bacillati</taxon>
        <taxon>Actinomycetota</taxon>
        <taxon>Actinomycetes</taxon>
        <taxon>Pseudonocardiales</taxon>
        <taxon>Pseudonocardiaceae</taxon>
        <taxon>Lentzea</taxon>
    </lineage>
</organism>
<reference evidence="3" key="1">
    <citation type="submission" date="2016-10" db="EMBL/GenBank/DDBJ databases">
        <authorList>
            <person name="Varghese N."/>
            <person name="Submissions S."/>
        </authorList>
    </citation>
    <scope>NUCLEOTIDE SEQUENCE [LARGE SCALE GENOMIC DNA]</scope>
    <source>
        <strain evidence="3">DSM 44232</strain>
    </source>
</reference>
<dbReference type="AlphaFoldDB" id="A0A1I6FGL2"/>
<protein>
    <submittedName>
        <fullName evidence="2">Uncharacterized protein</fullName>
    </submittedName>
</protein>
<sequence>MPPGRSPTRCEGHGTTDHSEASRYTDWLRPSSRMRSPQALTSTIELHRYCCPYWTISRRGLRCFQKPLRSRSRRKASNELPKLAININIKKAKFAFRLFPDRLIEQRFVPRQENPHLHTGVESIEFLQSPQAIGRLGVQHKPTCGLHRAVVGQHASENCRRVAKSSELVHSPVHVTAEPLYELRMLCRRTHILSIARLRRGVSTPTTPVRCDDSARAAVALRGSAAKPQDDRHNGTSDLPGEGVVR</sequence>
<accession>A0A1I6FGL2</accession>
<keyword evidence="3" id="KW-1185">Reference proteome</keyword>
<evidence type="ECO:0000256" key="1">
    <source>
        <dbReference type="SAM" id="MobiDB-lite"/>
    </source>
</evidence>
<feature type="compositionally biased region" description="Basic and acidic residues" evidence="1">
    <location>
        <begin position="8"/>
        <end position="22"/>
    </location>
</feature>
<gene>
    <name evidence="2" type="ORF">SAMN04488564_1173</name>
</gene>
<dbReference type="Proteomes" id="UP000198583">
    <property type="component" value="Unassembled WGS sequence"/>
</dbReference>